<organism evidence="2 3">
    <name type="scientific">Paenibacillus alginolyticus</name>
    <dbReference type="NCBI Taxonomy" id="59839"/>
    <lineage>
        <taxon>Bacteria</taxon>
        <taxon>Bacillati</taxon>
        <taxon>Bacillota</taxon>
        <taxon>Bacilli</taxon>
        <taxon>Bacillales</taxon>
        <taxon>Paenibacillaceae</taxon>
        <taxon>Paenibacillus</taxon>
    </lineage>
</organism>
<dbReference type="Proteomes" id="UP001527099">
    <property type="component" value="Unassembled WGS sequence"/>
</dbReference>
<sequence length="56" mass="6625">MGIRKLSRKARASKLLKDIRKLTKETEKVDEKIKEVNHEIRQQVRRSITLLQKLLG</sequence>
<dbReference type="EMBL" id="JAMDMX010000167">
    <property type="protein sequence ID" value="MCY9697795.1"/>
    <property type="molecule type" value="Genomic_DNA"/>
</dbReference>
<evidence type="ECO:0000313" key="2">
    <source>
        <dbReference type="EMBL" id="MCY9697795.1"/>
    </source>
</evidence>
<feature type="coiled-coil region" evidence="1">
    <location>
        <begin position="12"/>
        <end position="39"/>
    </location>
</feature>
<proteinExistence type="predicted"/>
<evidence type="ECO:0000256" key="1">
    <source>
        <dbReference type="SAM" id="Coils"/>
    </source>
</evidence>
<accession>A0ABT4GNT8</accession>
<evidence type="ECO:0000313" key="3">
    <source>
        <dbReference type="Proteomes" id="UP001527099"/>
    </source>
</evidence>
<protein>
    <submittedName>
        <fullName evidence="2">Uncharacterized protein</fullName>
    </submittedName>
</protein>
<keyword evidence="1" id="KW-0175">Coiled coil</keyword>
<name>A0ABT4GNT8_9BACL</name>
<reference evidence="2 3" key="1">
    <citation type="submission" date="2022-05" db="EMBL/GenBank/DDBJ databases">
        <title>Genome Sequencing of Bee-Associated Microbes.</title>
        <authorList>
            <person name="Dunlap C."/>
        </authorList>
    </citation>
    <scope>NUCLEOTIDE SEQUENCE [LARGE SCALE GENOMIC DNA]</scope>
    <source>
        <strain evidence="2 3">NRRL B-14421</strain>
    </source>
</reference>
<gene>
    <name evidence="2" type="ORF">M5X19_33800</name>
</gene>
<keyword evidence="3" id="KW-1185">Reference proteome</keyword>
<comment type="caution">
    <text evidence="2">The sequence shown here is derived from an EMBL/GenBank/DDBJ whole genome shotgun (WGS) entry which is preliminary data.</text>
</comment>
<dbReference type="RefSeq" id="WP_154669637.1">
    <property type="nucleotide sequence ID" value="NZ_JAMDMW010000204.1"/>
</dbReference>